<accession>A0ABR2GZ64</accession>
<dbReference type="InterPro" id="IPR028889">
    <property type="entry name" value="USP"/>
</dbReference>
<dbReference type="InterPro" id="IPR038765">
    <property type="entry name" value="Papain-like_cys_pep_sf"/>
</dbReference>
<dbReference type="PROSITE" id="PS50235">
    <property type="entry name" value="USP_3"/>
    <property type="match status" value="1"/>
</dbReference>
<feature type="compositionally biased region" description="Polar residues" evidence="1">
    <location>
        <begin position="174"/>
        <end position="188"/>
    </location>
</feature>
<gene>
    <name evidence="3" type="ORF">M9Y10_032688</name>
</gene>
<dbReference type="PROSITE" id="PS00973">
    <property type="entry name" value="USP_2"/>
    <property type="match status" value="1"/>
</dbReference>
<dbReference type="SUPFAM" id="SSF54001">
    <property type="entry name" value="Cysteine proteinases"/>
    <property type="match status" value="1"/>
</dbReference>
<dbReference type="PANTHER" id="PTHR24006:SF644">
    <property type="entry name" value="UBIQUITIN CARBOXYL-TERMINAL HYDROLASE 7"/>
    <property type="match status" value="1"/>
</dbReference>
<proteinExistence type="predicted"/>
<dbReference type="InterPro" id="IPR050164">
    <property type="entry name" value="Peptidase_C19"/>
</dbReference>
<evidence type="ECO:0000313" key="4">
    <source>
        <dbReference type="Proteomes" id="UP001470230"/>
    </source>
</evidence>
<protein>
    <recommendedName>
        <fullName evidence="2">USP domain-containing protein</fullName>
    </recommendedName>
</protein>
<dbReference type="InterPro" id="IPR001394">
    <property type="entry name" value="Peptidase_C19_UCH"/>
</dbReference>
<reference evidence="3 4" key="1">
    <citation type="submission" date="2024-04" db="EMBL/GenBank/DDBJ databases">
        <title>Tritrichomonas musculus Genome.</title>
        <authorList>
            <person name="Alves-Ferreira E."/>
            <person name="Grigg M."/>
            <person name="Lorenzi H."/>
            <person name="Galac M."/>
        </authorList>
    </citation>
    <scope>NUCLEOTIDE SEQUENCE [LARGE SCALE GENOMIC DNA]</scope>
    <source>
        <strain evidence="3 4">EAF2021</strain>
    </source>
</reference>
<evidence type="ECO:0000256" key="1">
    <source>
        <dbReference type="SAM" id="MobiDB-lite"/>
    </source>
</evidence>
<dbReference type="PANTHER" id="PTHR24006">
    <property type="entry name" value="UBIQUITIN CARBOXYL-TERMINAL HYDROLASE"/>
    <property type="match status" value="1"/>
</dbReference>
<evidence type="ECO:0000259" key="2">
    <source>
        <dbReference type="PROSITE" id="PS50235"/>
    </source>
</evidence>
<comment type="caution">
    <text evidence="3">The sequence shown here is derived from an EMBL/GenBank/DDBJ whole genome shotgun (WGS) entry which is preliminary data.</text>
</comment>
<dbReference type="EMBL" id="JAPFFF010000054">
    <property type="protein sequence ID" value="KAK8838652.1"/>
    <property type="molecule type" value="Genomic_DNA"/>
</dbReference>
<organism evidence="3 4">
    <name type="scientific">Tritrichomonas musculus</name>
    <dbReference type="NCBI Taxonomy" id="1915356"/>
    <lineage>
        <taxon>Eukaryota</taxon>
        <taxon>Metamonada</taxon>
        <taxon>Parabasalia</taxon>
        <taxon>Tritrichomonadida</taxon>
        <taxon>Tritrichomonadidae</taxon>
        <taxon>Tritrichomonas</taxon>
    </lineage>
</organism>
<dbReference type="Pfam" id="PF00443">
    <property type="entry name" value="UCH"/>
    <property type="match status" value="1"/>
</dbReference>
<sequence length="1113" mass="129991">MKKRAINIPFITNDESKIVEIPDFFIIGDIIFGIQVQLPNEESGTQQLKLYTKQIDFLPIDTTISFHSDPDIVYDTQRNARFSKYYQYVSISCLFNFNKIKFLESSNKPSTYSLEITFQIKTNINSKEKSNFQPDKSVNNQIINPTSIINLLHKNGQVSQNDIDTIMRDFQIINSPTKNSSANTGISQKRSDEPKASSINKEQNSQKQQILNDQKKESIQLEPIKNQILSQKIQNQPMKRNQYNGLLNQGSTCYLNTVIQNLFHIPFFRNVIYQFKLSNDTNRQEKVIKSLQSLFYNLEYGNIPCNTRLLTSSLGMSNQDVMIQHDAQEFFIHFTDQLIDILKSDEKQKDKIEYIFGGKTIQTVKNSGFQILSSHEENIFELIIGLAESVEISLRNFIKEEIINDYNDDRTQTVQKVTMQTKLLKLPRVLKLLIKRYQYDNGSSLNYKDNRRMEFSENLDLSPFVYNNGQNGCTKYKLYGVIVHQGTHNGGHYYTYIRPEMKGNWFLFNDSNVSSSTSHDAIENNFGGFSGYFSYAKSYSAYILIYVRVDSINEMFMLSQNESPRMIQIPSEIRLEAKNENNKELNRMKSDPLCQILFNIFNERCIIENCKNGIPSIFNNEYKINISVDLRMKSLDLYQKVSNQIKLNINCFRLWILSNDYQQLIRIIDPEEQISQLGSQNLFLEIKNENENLLFNENTRFYFLVLYTQLITNPFVFLKTGHYNIPSLKYETIIDDALQVINNKIQTNIQISDSKIFVINSTNISRKFVATLRCTDKNGTIIIIQIDNDNLFNPTDSLIDSLEEKIGIKKKLNFIQKNEIETNDSIYNYFDYMASEIPKTPDKYFDLKNKTRIVNVYNFNNINEIEGRIEIPLNIKKQDLVIFIQFVFNIDQFNEQNKSILLFSKEENLQVPSLRPISYISNIDTIYYCVVSNQISRNFSAKTRIVQLSKDGFQVNKTVCYYLPEADIHPFSQFVLLNEQLFGEGTKTRMFIVNENKEFGPPITDENGVSFDNKNILRIEKVSDDQISNELILVQKARVGKYYKIEAFGDPFYFAYIENEPTLSFKKRMNNFLGKDESYKVHKKRSYYNDSYVMNETVHIDKWEKQRVLYLVY</sequence>
<keyword evidence="4" id="KW-1185">Reference proteome</keyword>
<evidence type="ECO:0000313" key="3">
    <source>
        <dbReference type="EMBL" id="KAK8838652.1"/>
    </source>
</evidence>
<dbReference type="Gene3D" id="3.90.70.10">
    <property type="entry name" value="Cysteine proteinases"/>
    <property type="match status" value="1"/>
</dbReference>
<feature type="region of interest" description="Disordered" evidence="1">
    <location>
        <begin position="174"/>
        <end position="212"/>
    </location>
</feature>
<dbReference type="Proteomes" id="UP001470230">
    <property type="component" value="Unassembled WGS sequence"/>
</dbReference>
<feature type="compositionally biased region" description="Polar residues" evidence="1">
    <location>
        <begin position="197"/>
        <end position="212"/>
    </location>
</feature>
<feature type="domain" description="USP" evidence="2">
    <location>
        <begin position="244"/>
        <end position="549"/>
    </location>
</feature>
<name>A0ABR2GZ64_9EUKA</name>
<dbReference type="InterPro" id="IPR018200">
    <property type="entry name" value="USP_CS"/>
</dbReference>